<dbReference type="Pfam" id="PF00483">
    <property type="entry name" value="NTP_transferase"/>
    <property type="match status" value="1"/>
</dbReference>
<keyword evidence="10" id="KW-1185">Reference proteome</keyword>
<dbReference type="RefSeq" id="WP_012675008.1">
    <property type="nucleotide sequence ID" value="NC_012438.1"/>
</dbReference>
<reference evidence="9 10" key="1">
    <citation type="journal article" date="2009" name="J. Bacteriol.">
        <title>Complete and draft genome sequences of six members of the Aquificales.</title>
        <authorList>
            <person name="Reysenbach A.L."/>
            <person name="Hamamura N."/>
            <person name="Podar M."/>
            <person name="Griffiths E."/>
            <person name="Ferreira S."/>
            <person name="Hochstein R."/>
            <person name="Heidelberg J."/>
            <person name="Johnson J."/>
            <person name="Mead D."/>
            <person name="Pohorille A."/>
            <person name="Sarmiento M."/>
            <person name="Schweighofer K."/>
            <person name="Seshadri R."/>
            <person name="Voytek M.A."/>
        </authorList>
    </citation>
    <scope>NUCLEOTIDE SEQUENCE [LARGE SCALE GENOMIC DNA]</scope>
    <source>
        <strain evidence="10">Az-Fu1 / DSM 15241 / OCM 825</strain>
    </source>
</reference>
<organism evidence="9 10">
    <name type="scientific">Sulfurihydrogenibium azorense (strain DSM 15241 / OCM 825 / Az-Fu1)</name>
    <dbReference type="NCBI Taxonomy" id="204536"/>
    <lineage>
        <taxon>Bacteria</taxon>
        <taxon>Pseudomonadati</taxon>
        <taxon>Aquificota</taxon>
        <taxon>Aquificia</taxon>
        <taxon>Aquificales</taxon>
        <taxon>Hydrogenothermaceae</taxon>
        <taxon>Sulfurihydrogenibium</taxon>
    </lineage>
</organism>
<evidence type="ECO:0000256" key="7">
    <source>
        <dbReference type="RuleBase" id="RU361259"/>
    </source>
</evidence>
<evidence type="ECO:0000256" key="6">
    <source>
        <dbReference type="ARBA" id="ARBA00048128"/>
    </source>
</evidence>
<dbReference type="NCBIfam" id="TIGR01099">
    <property type="entry name" value="galU"/>
    <property type="match status" value="1"/>
</dbReference>
<evidence type="ECO:0000259" key="8">
    <source>
        <dbReference type="Pfam" id="PF00483"/>
    </source>
</evidence>
<keyword evidence="4 7" id="KW-0808">Transferase</keyword>
<protein>
    <recommendedName>
        <fullName evidence="3 7">UTP--glucose-1-phosphate uridylyltransferase</fullName>
        <ecNumber evidence="2 7">2.7.7.9</ecNumber>
    </recommendedName>
    <alternativeName>
        <fullName evidence="7">UDP-glucose pyrophosphorylase</fullName>
    </alternativeName>
</protein>
<dbReference type="STRING" id="204536.SULAZ_1176"/>
<accession>C1DVL0</accession>
<dbReference type="Proteomes" id="UP000001369">
    <property type="component" value="Chromosome"/>
</dbReference>
<dbReference type="GO" id="GO:0003983">
    <property type="term" value="F:UTP:glucose-1-phosphate uridylyltransferase activity"/>
    <property type="evidence" value="ECO:0007669"/>
    <property type="project" value="UniProtKB-EC"/>
</dbReference>
<sequence length="296" mass="33415">MKKIRKAVIPVAGFGTRFLPATKSTPKEMMPLIDKPIIHYIVEEAVNSGIETIIFVTGRHKRAIEDYFDYYPELEQVLKKAGKEKEIEKLRQISNMAEFVYIRQKEQLGLGHAVLTAERLVGDEPFVVLLGDEIIKNDENPGIKQLIDIYYQFGKSVIGTMEVQKEDVSKYGIVAGKEVINGIKLVETLVEKPAIEEAPSTSAIIGRYVLTPNIFESLKQTTIGKGGELQLTDGLINLRKKEVIYAKDIEGIRHDTGNKIGYLEAILDYALEREDVKEEFIKMLKEKCKEVEQGQS</sequence>
<dbReference type="PANTHER" id="PTHR43197:SF1">
    <property type="entry name" value="UTP--GLUCOSE-1-PHOSPHATE URIDYLYLTRANSFERASE"/>
    <property type="match status" value="1"/>
</dbReference>
<comment type="catalytic activity">
    <reaction evidence="6 7">
        <text>alpha-D-glucose 1-phosphate + UTP + H(+) = UDP-alpha-D-glucose + diphosphate</text>
        <dbReference type="Rhea" id="RHEA:19889"/>
        <dbReference type="ChEBI" id="CHEBI:15378"/>
        <dbReference type="ChEBI" id="CHEBI:33019"/>
        <dbReference type="ChEBI" id="CHEBI:46398"/>
        <dbReference type="ChEBI" id="CHEBI:58601"/>
        <dbReference type="ChEBI" id="CHEBI:58885"/>
        <dbReference type="EC" id="2.7.7.9"/>
    </reaction>
</comment>
<keyword evidence="5 7" id="KW-0548">Nucleotidyltransferase</keyword>
<dbReference type="EMBL" id="CP001229">
    <property type="protein sequence ID" value="ACN99700.1"/>
    <property type="molecule type" value="Genomic_DNA"/>
</dbReference>
<dbReference type="Gene3D" id="3.90.550.10">
    <property type="entry name" value="Spore Coat Polysaccharide Biosynthesis Protein SpsA, Chain A"/>
    <property type="match status" value="1"/>
</dbReference>
<evidence type="ECO:0000256" key="2">
    <source>
        <dbReference type="ARBA" id="ARBA00012415"/>
    </source>
</evidence>
<dbReference type="InterPro" id="IPR029044">
    <property type="entry name" value="Nucleotide-diphossugar_trans"/>
</dbReference>
<comment type="similarity">
    <text evidence="1 7">Belongs to the UDPGP type 2 family.</text>
</comment>
<dbReference type="EC" id="2.7.7.9" evidence="2 7"/>
<evidence type="ECO:0000256" key="5">
    <source>
        <dbReference type="ARBA" id="ARBA00022695"/>
    </source>
</evidence>
<dbReference type="OrthoDB" id="9803871at2"/>
<dbReference type="CDD" id="cd02541">
    <property type="entry name" value="UGPase_prokaryotic"/>
    <property type="match status" value="1"/>
</dbReference>
<dbReference type="eggNOG" id="COG1210">
    <property type="taxonomic scope" value="Bacteria"/>
</dbReference>
<dbReference type="PANTHER" id="PTHR43197">
    <property type="entry name" value="UTP--GLUCOSE-1-PHOSPHATE URIDYLYLTRANSFERASE"/>
    <property type="match status" value="1"/>
</dbReference>
<gene>
    <name evidence="9" type="primary">galU</name>
    <name evidence="9" type="ordered locus">SULAZ_1176</name>
</gene>
<evidence type="ECO:0000256" key="1">
    <source>
        <dbReference type="ARBA" id="ARBA00006890"/>
    </source>
</evidence>
<proteinExistence type="inferred from homology"/>
<dbReference type="InterPro" id="IPR005771">
    <property type="entry name" value="GalU_uridylyltTrfase_bac/arc"/>
</dbReference>
<evidence type="ECO:0000313" key="9">
    <source>
        <dbReference type="EMBL" id="ACN99700.1"/>
    </source>
</evidence>
<evidence type="ECO:0000256" key="4">
    <source>
        <dbReference type="ARBA" id="ARBA00022679"/>
    </source>
</evidence>
<evidence type="ECO:0000256" key="3">
    <source>
        <dbReference type="ARBA" id="ARBA00019048"/>
    </source>
</evidence>
<dbReference type="SUPFAM" id="SSF53448">
    <property type="entry name" value="Nucleotide-diphospho-sugar transferases"/>
    <property type="match status" value="1"/>
</dbReference>
<dbReference type="InterPro" id="IPR005835">
    <property type="entry name" value="NTP_transferase_dom"/>
</dbReference>
<dbReference type="KEGG" id="saf:SULAZ_1176"/>
<dbReference type="AlphaFoldDB" id="C1DVL0"/>
<dbReference type="HOGENOM" id="CLU_029499_1_2_0"/>
<feature type="domain" description="Nucleotidyl transferase" evidence="8">
    <location>
        <begin position="6"/>
        <end position="269"/>
    </location>
</feature>
<evidence type="ECO:0000313" key="10">
    <source>
        <dbReference type="Proteomes" id="UP000001369"/>
    </source>
</evidence>
<dbReference type="GO" id="GO:0006011">
    <property type="term" value="P:UDP-alpha-D-glucose metabolic process"/>
    <property type="evidence" value="ECO:0007669"/>
    <property type="project" value="InterPro"/>
</dbReference>
<name>C1DVL0_SULAA</name>